<dbReference type="Proteomes" id="UP000000759">
    <property type="component" value="Chromosome 20"/>
</dbReference>
<dbReference type="PROSITE" id="PS01358">
    <property type="entry name" value="ZF_RANBP2_1"/>
    <property type="match status" value="1"/>
</dbReference>
<keyword evidence="3" id="KW-0227">DNA damage</keyword>
<keyword evidence="2" id="KW-0479">Metal-binding</keyword>
<evidence type="ECO:0000256" key="5">
    <source>
        <dbReference type="ARBA" id="ARBA00022833"/>
    </source>
</evidence>
<feature type="region of interest" description="Disordered" evidence="8">
    <location>
        <begin position="547"/>
        <end position="602"/>
    </location>
</feature>
<feature type="region of interest" description="Disordered" evidence="8">
    <location>
        <begin position="143"/>
        <end position="178"/>
    </location>
</feature>
<dbReference type="EMBL" id="CM000622">
    <property type="protein sequence ID" value="EEC44742.1"/>
    <property type="molecule type" value="Genomic_DNA"/>
</dbReference>
<dbReference type="InParanoid" id="B7G910"/>
<gene>
    <name evidence="10" type="ORF">PHATRDRAFT_48960</name>
</gene>
<dbReference type="AlphaFoldDB" id="B7G910"/>
<dbReference type="PROSITE" id="PS50199">
    <property type="entry name" value="ZF_RANBP2_2"/>
    <property type="match status" value="1"/>
</dbReference>
<evidence type="ECO:0000313" key="10">
    <source>
        <dbReference type="EMBL" id="EEC44742.1"/>
    </source>
</evidence>
<feature type="compositionally biased region" description="Polar residues" evidence="8">
    <location>
        <begin position="547"/>
        <end position="564"/>
    </location>
</feature>
<evidence type="ECO:0000256" key="1">
    <source>
        <dbReference type="ARBA" id="ARBA00004123"/>
    </source>
</evidence>
<feature type="region of interest" description="Disordered" evidence="8">
    <location>
        <begin position="749"/>
        <end position="769"/>
    </location>
</feature>
<dbReference type="STRING" id="556484.B7G910"/>
<evidence type="ECO:0000256" key="8">
    <source>
        <dbReference type="SAM" id="MobiDB-lite"/>
    </source>
</evidence>
<feature type="region of interest" description="Disordered" evidence="8">
    <location>
        <begin position="78"/>
        <end position="117"/>
    </location>
</feature>
<dbReference type="RefSeq" id="XP_002183560.1">
    <property type="nucleotide sequence ID" value="XM_002183524.1"/>
</dbReference>
<protein>
    <recommendedName>
        <fullName evidence="9">RanBP2-type domain-containing protein</fullName>
    </recommendedName>
</protein>
<evidence type="ECO:0000256" key="4">
    <source>
        <dbReference type="ARBA" id="ARBA00022771"/>
    </source>
</evidence>
<evidence type="ECO:0000259" key="9">
    <source>
        <dbReference type="PROSITE" id="PS50199"/>
    </source>
</evidence>
<dbReference type="GO" id="GO:0005634">
    <property type="term" value="C:nucleus"/>
    <property type="evidence" value="ECO:0007669"/>
    <property type="project" value="UniProtKB-SubCell"/>
</dbReference>
<accession>B7G910</accession>
<evidence type="ECO:0000256" key="7">
    <source>
        <dbReference type="PROSITE-ProRule" id="PRU00322"/>
    </source>
</evidence>
<dbReference type="PaxDb" id="2850-Phatr48960"/>
<dbReference type="KEGG" id="pti:PHATRDRAFT_48960"/>
<keyword evidence="6" id="KW-0539">Nucleus</keyword>
<evidence type="ECO:0000313" key="11">
    <source>
        <dbReference type="Proteomes" id="UP000000759"/>
    </source>
</evidence>
<feature type="compositionally biased region" description="Basic residues" evidence="8">
    <location>
        <begin position="81"/>
        <end position="91"/>
    </location>
</feature>
<comment type="subcellular location">
    <subcellularLocation>
        <location evidence="1">Nucleus</location>
    </subcellularLocation>
</comment>
<keyword evidence="5" id="KW-0862">Zinc</keyword>
<name>B7G910_PHATC</name>
<dbReference type="GO" id="GO:0006281">
    <property type="term" value="P:DNA repair"/>
    <property type="evidence" value="ECO:0007669"/>
    <property type="project" value="InterPro"/>
</dbReference>
<feature type="region of interest" description="Disordered" evidence="8">
    <location>
        <begin position="216"/>
        <end position="322"/>
    </location>
</feature>
<evidence type="ECO:0000256" key="3">
    <source>
        <dbReference type="ARBA" id="ARBA00022763"/>
    </source>
</evidence>
<sequence length="769" mass="85052">MRAVCDSRRCTRTCCLRWLADGNGECTERGIDSRRLLLAIDPYLQQSSSIMMSSADKQSVLREEKGSKRRLSCFLQNLQRKNTKQTQRRRSLPLTRDISRHDADPNRDSNPNGGIPRLETYASTVLQSNEAAMPVVVGDARTTTSTATASTVTHDDSGTPEQEHRTATTPPDACTDSANATDTVAEDEWACPQCTLRNRLRSKRCQACACRRPPSSVDASYLAIPSSSSAPAVTHRRDTRNKSSPSSGTTASLVDAGCDATAARENKGTPPTTSAQNKRKSPDSTKLSSPPKKQKVRQATTNKTTPRSPTTIPVRQTTAAEAPRSLLTSIEESKYHSGTAFQQRQSPQINTTYTSQNTHVWDAARKLTKQQGELIQQQHLSIVDMQQRMAVLSDRHDELVQLLHELRAQQGAPLFSTDPVGSTITPGLDDSRTIAHSRLKKPTDLAFEPSTQTLSQSLSQVSPTIESPILSEGSQTMDPNELSFSQLYSRTKGVPFPPPSPGASSSTAHLTSQDMLASQTVCVTTNASAFASLETISSKANRLSRLQTTEATAGSDYGSSNTHQDSARRDSQLQRKVNNIPLGTATNRKMPTATPGNHSTTWISNRSARTFLKDLDVTDEAASRAKCSEHPTWEKSRNDQRMTRRRTYGGADSRKDALWDDEDGVVGCEHSQKPTFAYQETVRCRAQRQNLPCHDCTECRRFLEILREQGHDLSQTNEPLQYSRHRASFTPPETPADFWELDFIDEKRQREKEEAEQASASMERNKGKI</sequence>
<dbReference type="InterPro" id="IPR001876">
    <property type="entry name" value="Znf_RanBP2"/>
</dbReference>
<dbReference type="GO" id="GO:0008270">
    <property type="term" value="F:zinc ion binding"/>
    <property type="evidence" value="ECO:0007669"/>
    <property type="project" value="UniProtKB-KW"/>
</dbReference>
<dbReference type="HOGENOM" id="CLU_363497_0_0_1"/>
<dbReference type="GeneID" id="7195373"/>
<feature type="compositionally biased region" description="Polar residues" evidence="8">
    <location>
        <begin position="584"/>
        <end position="602"/>
    </location>
</feature>
<feature type="compositionally biased region" description="Polar residues" evidence="8">
    <location>
        <begin position="242"/>
        <end position="252"/>
    </location>
</feature>
<feature type="compositionally biased region" description="Basic and acidic residues" evidence="8">
    <location>
        <begin position="97"/>
        <end position="107"/>
    </location>
</feature>
<feature type="compositionally biased region" description="Basic and acidic residues" evidence="8">
    <location>
        <begin position="153"/>
        <end position="166"/>
    </location>
</feature>
<proteinExistence type="predicted"/>
<dbReference type="OrthoDB" id="79762at2759"/>
<keyword evidence="11" id="KW-1185">Reference proteome</keyword>
<reference evidence="10 11" key="1">
    <citation type="journal article" date="2008" name="Nature">
        <title>The Phaeodactylum genome reveals the evolutionary history of diatom genomes.</title>
        <authorList>
            <person name="Bowler C."/>
            <person name="Allen A.E."/>
            <person name="Badger J.H."/>
            <person name="Grimwood J."/>
            <person name="Jabbari K."/>
            <person name="Kuo A."/>
            <person name="Maheswari U."/>
            <person name="Martens C."/>
            <person name="Maumus F."/>
            <person name="Otillar R.P."/>
            <person name="Rayko E."/>
            <person name="Salamov A."/>
            <person name="Vandepoele K."/>
            <person name="Beszteri B."/>
            <person name="Gruber A."/>
            <person name="Heijde M."/>
            <person name="Katinka M."/>
            <person name="Mock T."/>
            <person name="Valentin K."/>
            <person name="Verret F."/>
            <person name="Berges J.A."/>
            <person name="Brownlee C."/>
            <person name="Cadoret J.P."/>
            <person name="Chiovitti A."/>
            <person name="Choi C.J."/>
            <person name="Coesel S."/>
            <person name="De Martino A."/>
            <person name="Detter J.C."/>
            <person name="Durkin C."/>
            <person name="Falciatore A."/>
            <person name="Fournet J."/>
            <person name="Haruta M."/>
            <person name="Huysman M.J."/>
            <person name="Jenkins B.D."/>
            <person name="Jiroutova K."/>
            <person name="Jorgensen R.E."/>
            <person name="Joubert Y."/>
            <person name="Kaplan A."/>
            <person name="Kroger N."/>
            <person name="Kroth P.G."/>
            <person name="La Roche J."/>
            <person name="Lindquist E."/>
            <person name="Lommer M."/>
            <person name="Martin-Jezequel V."/>
            <person name="Lopez P.J."/>
            <person name="Lucas S."/>
            <person name="Mangogna M."/>
            <person name="McGinnis K."/>
            <person name="Medlin L.K."/>
            <person name="Montsant A."/>
            <person name="Oudot-Le Secq M.P."/>
            <person name="Napoli C."/>
            <person name="Obornik M."/>
            <person name="Parker M.S."/>
            <person name="Petit J.L."/>
            <person name="Porcel B.M."/>
            <person name="Poulsen N."/>
            <person name="Robison M."/>
            <person name="Rychlewski L."/>
            <person name="Rynearson T.A."/>
            <person name="Schmutz J."/>
            <person name="Shapiro H."/>
            <person name="Siaut M."/>
            <person name="Stanley M."/>
            <person name="Sussman M.R."/>
            <person name="Taylor A.R."/>
            <person name="Vardi A."/>
            <person name="von Dassow P."/>
            <person name="Vyverman W."/>
            <person name="Willis A."/>
            <person name="Wyrwicz L.S."/>
            <person name="Rokhsar D.S."/>
            <person name="Weissenbach J."/>
            <person name="Armbrust E.V."/>
            <person name="Green B.R."/>
            <person name="Van de Peer Y."/>
            <person name="Grigoriev I.V."/>
        </authorList>
    </citation>
    <scope>NUCLEOTIDE SEQUENCE [LARGE SCALE GENOMIC DNA]</scope>
    <source>
        <strain evidence="10 11">CCAP 1055/1</strain>
    </source>
</reference>
<reference evidence="11" key="2">
    <citation type="submission" date="2008-08" db="EMBL/GenBank/DDBJ databases">
        <authorList>
            <consortium name="Diatom Consortium"/>
            <person name="Grigoriev I."/>
            <person name="Grimwood J."/>
            <person name="Kuo A."/>
            <person name="Otillar R.P."/>
            <person name="Salamov A."/>
            <person name="Detter J.C."/>
            <person name="Lindquist E."/>
            <person name="Shapiro H."/>
            <person name="Lucas S."/>
            <person name="Glavina del Rio T."/>
            <person name="Pitluck S."/>
            <person name="Rokhsar D."/>
            <person name="Bowler C."/>
        </authorList>
    </citation>
    <scope>GENOME REANNOTATION</scope>
    <source>
        <strain evidence="11">CCAP 1055/1</strain>
    </source>
</reference>
<organism evidence="10 11">
    <name type="scientific">Phaeodactylum tricornutum (strain CCAP 1055/1)</name>
    <dbReference type="NCBI Taxonomy" id="556484"/>
    <lineage>
        <taxon>Eukaryota</taxon>
        <taxon>Sar</taxon>
        <taxon>Stramenopiles</taxon>
        <taxon>Ochrophyta</taxon>
        <taxon>Bacillariophyta</taxon>
        <taxon>Bacillariophyceae</taxon>
        <taxon>Bacillariophycidae</taxon>
        <taxon>Naviculales</taxon>
        <taxon>Phaeodactylaceae</taxon>
        <taxon>Phaeodactylum</taxon>
    </lineage>
</organism>
<dbReference type="InterPro" id="IPR013882">
    <property type="entry name" value="Ctp1_C"/>
</dbReference>
<dbReference type="Pfam" id="PF08573">
    <property type="entry name" value="SAE2"/>
    <property type="match status" value="1"/>
</dbReference>
<evidence type="ECO:0000256" key="6">
    <source>
        <dbReference type="ARBA" id="ARBA00023242"/>
    </source>
</evidence>
<feature type="region of interest" description="Disordered" evidence="8">
    <location>
        <begin position="490"/>
        <end position="511"/>
    </location>
</feature>
<feature type="compositionally biased region" description="Low complexity" evidence="8">
    <location>
        <begin position="143"/>
        <end position="152"/>
    </location>
</feature>
<keyword evidence="4 7" id="KW-0863">Zinc-finger</keyword>
<feature type="compositionally biased region" description="Low complexity" evidence="8">
    <location>
        <begin position="300"/>
        <end position="311"/>
    </location>
</feature>
<feature type="domain" description="RanBP2-type" evidence="9">
    <location>
        <begin position="185"/>
        <end position="214"/>
    </location>
</feature>
<evidence type="ECO:0000256" key="2">
    <source>
        <dbReference type="ARBA" id="ARBA00022723"/>
    </source>
</evidence>
<dbReference type="Gene3D" id="2.30.30.380">
    <property type="entry name" value="Zn-finger domain of Sec23/24"/>
    <property type="match status" value="1"/>
</dbReference>